<dbReference type="Gramene" id="OPUNC12G12270.1">
    <property type="protein sequence ID" value="OPUNC12G12270.1"/>
    <property type="gene ID" value="OPUNC12G12270"/>
</dbReference>
<dbReference type="AlphaFoldDB" id="A0A0E0MMX7"/>
<dbReference type="PANTHER" id="PTHR31170">
    <property type="entry name" value="BNAC04G53230D PROTEIN"/>
    <property type="match status" value="1"/>
</dbReference>
<dbReference type="HOGENOM" id="CLU_020188_0_4_1"/>
<keyword evidence="1" id="KW-0812">Transmembrane</keyword>
<evidence type="ECO:0000313" key="2">
    <source>
        <dbReference type="EnsemblPlants" id="OPUNC12G12270.1"/>
    </source>
</evidence>
<reference evidence="2" key="2">
    <citation type="submission" date="2018-05" db="EMBL/GenBank/DDBJ databases">
        <title>OpunRS2 (Oryza punctata Reference Sequence Version 2).</title>
        <authorList>
            <person name="Zhang J."/>
            <person name="Kudrna D."/>
            <person name="Lee S."/>
            <person name="Talag J."/>
            <person name="Welchert J."/>
            <person name="Wing R.A."/>
        </authorList>
    </citation>
    <scope>NUCLEOTIDE SEQUENCE [LARGE SCALE GENOMIC DNA]</scope>
</reference>
<dbReference type="OMA" id="HCKNPLT"/>
<dbReference type="InterPro" id="IPR004158">
    <property type="entry name" value="DUF247_pln"/>
</dbReference>
<dbReference type="STRING" id="4537.A0A0E0MMX7"/>
<feature type="transmembrane region" description="Helical" evidence="1">
    <location>
        <begin position="425"/>
        <end position="451"/>
    </location>
</feature>
<dbReference type="Pfam" id="PF03140">
    <property type="entry name" value="DUF247"/>
    <property type="match status" value="1"/>
</dbReference>
<proteinExistence type="predicted"/>
<reference evidence="2" key="1">
    <citation type="submission" date="2015-04" db="UniProtKB">
        <authorList>
            <consortium name="EnsemblPlants"/>
        </authorList>
    </citation>
    <scope>IDENTIFICATION</scope>
</reference>
<protein>
    <submittedName>
        <fullName evidence="2">Uncharacterized protein</fullName>
    </submittedName>
</protein>
<sequence>MDPNLGHEIEIQVQERDIEGDQETVVQVPGINTFMRLPTYMRDANQGLFEPRVVAIGPYHHANNSTRDMEAHKERFRYGFFQRLGINVNRRDITAQCTEGALRCYSGNVGMYTTEDLMRDGCFIIELLIQWNDQGRSAHVDNHMRLMSNSIYYDLLLVDNQVPFFMLNRIYGEYKRRANGNPAKLVDLITIFFNHEGQFSWANNLEQLCLSNAVQVRHLLDLQYNLIISNNMETEPTLNNCPLSMCGNICHSMSSMPRAIPGANELQDYGVKFCANKNQQRKIFDVTFECKTISIPRFEINFGSKILLANFFAHDQITHQPGIQIKGQPGNSVGPVTSYVVLMNSLINTKEDVMVLQRKGILDNLLSNEEEVANFFNKLGRCALVDVREHRYTSMFNDINKYWKSTLNICKYLVIFRTKHFRNPWTGLSLAGALMVLVFSCTSMIIAILNYRGRKH</sequence>
<organism evidence="2">
    <name type="scientific">Oryza punctata</name>
    <name type="common">Red rice</name>
    <dbReference type="NCBI Taxonomy" id="4537"/>
    <lineage>
        <taxon>Eukaryota</taxon>
        <taxon>Viridiplantae</taxon>
        <taxon>Streptophyta</taxon>
        <taxon>Embryophyta</taxon>
        <taxon>Tracheophyta</taxon>
        <taxon>Spermatophyta</taxon>
        <taxon>Magnoliopsida</taxon>
        <taxon>Liliopsida</taxon>
        <taxon>Poales</taxon>
        <taxon>Poaceae</taxon>
        <taxon>BOP clade</taxon>
        <taxon>Oryzoideae</taxon>
        <taxon>Oryzeae</taxon>
        <taxon>Oryzinae</taxon>
        <taxon>Oryza</taxon>
    </lineage>
</organism>
<dbReference type="Proteomes" id="UP000026962">
    <property type="component" value="Chromosome 12"/>
</dbReference>
<keyword evidence="3" id="KW-1185">Reference proteome</keyword>
<name>A0A0E0MMX7_ORYPU</name>
<dbReference type="PANTHER" id="PTHR31170:SF25">
    <property type="entry name" value="BNAA09G04570D PROTEIN"/>
    <property type="match status" value="1"/>
</dbReference>
<accession>A0A0E0MMX7</accession>
<evidence type="ECO:0000313" key="3">
    <source>
        <dbReference type="Proteomes" id="UP000026962"/>
    </source>
</evidence>
<evidence type="ECO:0000256" key="1">
    <source>
        <dbReference type="SAM" id="Phobius"/>
    </source>
</evidence>
<dbReference type="EnsemblPlants" id="OPUNC12G12270.1">
    <property type="protein sequence ID" value="OPUNC12G12270.1"/>
    <property type="gene ID" value="OPUNC12G12270"/>
</dbReference>
<keyword evidence="1" id="KW-1133">Transmembrane helix</keyword>
<keyword evidence="1" id="KW-0472">Membrane</keyword>
<dbReference type="eggNOG" id="ENOG502RY48">
    <property type="taxonomic scope" value="Eukaryota"/>
</dbReference>